<dbReference type="AlphaFoldDB" id="A0AB34R8W2"/>
<feature type="signal peptide" evidence="1">
    <location>
        <begin position="1"/>
        <end position="18"/>
    </location>
</feature>
<sequence length="369" mass="42259">MRKLLFLFTMLALFVACSDDDDKDNELPIKGLEIPKFENPVKPGESITIKGEGFTKASEIWFRRIISKVAGDEDVKAVVTEVNSTGITFTAPEVYGNQSVLLKENGKEYELGKMTFEEQPEESGDVEILPKKIVKIIESWEDEDALNGIGKNIYEFSYDDKGRIASLKVTEDGEEEPWRSIYTYSFNQLVIEEIGGDNQTETYTLENGKATHYKKTYPAPLSEFDEFDFKYEGDYLSQMKGVSESEYPITENFVFTGGKLIQHKWIDDELNNATLNFTYGQQLNNLNLDLFGIMVLSDGVYIEDLFLHGITGKRSMYLPKTITVSGIDDDEGEYKYPVSFEYEVKDNYITKIIIEEDGEKCEYEIYYED</sequence>
<gene>
    <name evidence="2" type="ORF">IE90_05480</name>
</gene>
<protein>
    <recommendedName>
        <fullName evidence="4">DUF4595 domain-containing protein</fullName>
    </recommendedName>
</protein>
<evidence type="ECO:0000313" key="3">
    <source>
        <dbReference type="Proteomes" id="UP000031937"/>
    </source>
</evidence>
<dbReference type="RefSeq" id="WP_041502858.1">
    <property type="nucleotide sequence ID" value="NZ_JPIT01000016.1"/>
</dbReference>
<evidence type="ECO:0000313" key="2">
    <source>
        <dbReference type="EMBL" id="KIO46247.1"/>
    </source>
</evidence>
<dbReference type="Gene3D" id="2.60.40.3920">
    <property type="match status" value="1"/>
</dbReference>
<dbReference type="CDD" id="cd12871">
    <property type="entry name" value="Bacuni_01323_like"/>
    <property type="match status" value="1"/>
</dbReference>
<evidence type="ECO:0000256" key="1">
    <source>
        <dbReference type="SAM" id="SignalP"/>
    </source>
</evidence>
<reference evidence="2 3" key="1">
    <citation type="submission" date="2014-07" db="EMBL/GenBank/DDBJ databases">
        <title>Porphyromonadaceae bacterium OUH 334697 = ATCC BAA-2682 = DSM 28341 draft genome.</title>
        <authorList>
            <person name="Sydenham T.V."/>
            <person name="Hasman H."/>
            <person name="Justesen U.S."/>
        </authorList>
    </citation>
    <scope>NUCLEOTIDE SEQUENCE [LARGE SCALE GENOMIC DNA]</scope>
    <source>
        <strain evidence="2 3">OUH 334697</strain>
    </source>
</reference>
<accession>A0AB34R8W2</accession>
<dbReference type="Proteomes" id="UP000031937">
    <property type="component" value="Unassembled WGS sequence"/>
</dbReference>
<dbReference type="EMBL" id="JPIT01000016">
    <property type="protein sequence ID" value="KIO46247.1"/>
    <property type="molecule type" value="Genomic_DNA"/>
</dbReference>
<evidence type="ECO:0008006" key="4">
    <source>
        <dbReference type="Google" id="ProtNLM"/>
    </source>
</evidence>
<proteinExistence type="predicted"/>
<comment type="caution">
    <text evidence="2">The sequence shown here is derived from an EMBL/GenBank/DDBJ whole genome shotgun (WGS) entry which is preliminary data.</text>
</comment>
<feature type="chain" id="PRO_5044324141" description="DUF4595 domain-containing protein" evidence="1">
    <location>
        <begin position="19"/>
        <end position="369"/>
    </location>
</feature>
<name>A0AB34R8W2_9PORP</name>
<organism evidence="2 3">
    <name type="scientific">Sanguibacteroides justesenii</name>
    <dbReference type="NCBI Taxonomy" id="1547597"/>
    <lineage>
        <taxon>Bacteria</taxon>
        <taxon>Pseudomonadati</taxon>
        <taxon>Bacteroidota</taxon>
        <taxon>Bacteroidia</taxon>
        <taxon>Bacteroidales</taxon>
        <taxon>Porphyromonadaceae</taxon>
        <taxon>Sanguibacteroides</taxon>
    </lineage>
</organism>
<keyword evidence="1" id="KW-0732">Signal</keyword>
<dbReference type="PROSITE" id="PS51257">
    <property type="entry name" value="PROKAR_LIPOPROTEIN"/>
    <property type="match status" value="1"/>
</dbReference>